<comment type="similarity">
    <text evidence="2">Belongs to the oxygen-dependent FAD-linked oxidoreductase family.</text>
</comment>
<dbReference type="EMBL" id="JAIXCQ010000012">
    <property type="protein sequence ID" value="MCA5894679.1"/>
    <property type="molecule type" value="Genomic_DNA"/>
</dbReference>
<dbReference type="InterPro" id="IPR050416">
    <property type="entry name" value="FAD-linked_Oxidoreductase"/>
</dbReference>
<evidence type="ECO:0000313" key="7">
    <source>
        <dbReference type="EMBL" id="MCA5894679.1"/>
    </source>
</evidence>
<accession>A0ABS7ZLC6</accession>
<evidence type="ECO:0000256" key="3">
    <source>
        <dbReference type="ARBA" id="ARBA00022630"/>
    </source>
</evidence>
<keyword evidence="5" id="KW-0560">Oxidoreductase</keyword>
<feature type="domain" description="FAD-binding PCMH-type" evidence="6">
    <location>
        <begin position="40"/>
        <end position="210"/>
    </location>
</feature>
<dbReference type="InterPro" id="IPR016169">
    <property type="entry name" value="FAD-bd_PCMH_sub2"/>
</dbReference>
<dbReference type="Gene3D" id="3.30.465.10">
    <property type="match status" value="1"/>
</dbReference>
<comment type="cofactor">
    <cofactor evidence="1">
        <name>FAD</name>
        <dbReference type="ChEBI" id="CHEBI:57692"/>
    </cofactor>
</comment>
<dbReference type="InterPro" id="IPR016166">
    <property type="entry name" value="FAD-bd_PCMH"/>
</dbReference>
<evidence type="ECO:0000256" key="2">
    <source>
        <dbReference type="ARBA" id="ARBA00005466"/>
    </source>
</evidence>
<dbReference type="InterPro" id="IPR016167">
    <property type="entry name" value="FAD-bd_PCMH_sub1"/>
</dbReference>
<evidence type="ECO:0000256" key="4">
    <source>
        <dbReference type="ARBA" id="ARBA00022827"/>
    </source>
</evidence>
<evidence type="ECO:0000256" key="5">
    <source>
        <dbReference type="ARBA" id="ARBA00023002"/>
    </source>
</evidence>
<keyword evidence="8" id="KW-1185">Reference proteome</keyword>
<keyword evidence="3" id="KW-0285">Flavoprotein</keyword>
<evidence type="ECO:0000259" key="6">
    <source>
        <dbReference type="PROSITE" id="PS51387"/>
    </source>
</evidence>
<dbReference type="PANTHER" id="PTHR42973:SF39">
    <property type="entry name" value="FAD-BINDING PCMH-TYPE DOMAIN-CONTAINING PROTEIN"/>
    <property type="match status" value="1"/>
</dbReference>
<dbReference type="InterPro" id="IPR036318">
    <property type="entry name" value="FAD-bd_PCMH-like_sf"/>
</dbReference>
<gene>
    <name evidence="7" type="ORF">LEP48_15170</name>
</gene>
<dbReference type="PANTHER" id="PTHR42973">
    <property type="entry name" value="BINDING OXIDOREDUCTASE, PUTATIVE (AFU_ORTHOLOGUE AFUA_1G17690)-RELATED"/>
    <property type="match status" value="1"/>
</dbReference>
<evidence type="ECO:0000256" key="1">
    <source>
        <dbReference type="ARBA" id="ARBA00001974"/>
    </source>
</evidence>
<name>A0ABS7ZLC6_9MICO</name>
<reference evidence="7 8" key="1">
    <citation type="submission" date="2021-09" db="EMBL/GenBank/DDBJ databases">
        <title>Isoptericola luteus sp. nov., a novel bacterium isolated from Harbin, the capital city of Heilongjiang province.</title>
        <authorList>
            <person name="Li J."/>
        </authorList>
    </citation>
    <scope>NUCLEOTIDE SEQUENCE [LARGE SCALE GENOMIC DNA]</scope>
    <source>
        <strain evidence="7 8">NEAU-Y5</strain>
    </source>
</reference>
<dbReference type="Gene3D" id="3.40.462.20">
    <property type="match status" value="1"/>
</dbReference>
<evidence type="ECO:0000313" key="8">
    <source>
        <dbReference type="Proteomes" id="UP001319870"/>
    </source>
</evidence>
<dbReference type="Proteomes" id="UP001319870">
    <property type="component" value="Unassembled WGS sequence"/>
</dbReference>
<dbReference type="InterPro" id="IPR012951">
    <property type="entry name" value="BBE"/>
</dbReference>
<keyword evidence="4" id="KW-0274">FAD</keyword>
<dbReference type="Pfam" id="PF08031">
    <property type="entry name" value="BBE"/>
    <property type="match status" value="1"/>
</dbReference>
<organism evidence="7 8">
    <name type="scientific">Isoptericola luteus</name>
    <dbReference type="NCBI Taxonomy" id="2879484"/>
    <lineage>
        <taxon>Bacteria</taxon>
        <taxon>Bacillati</taxon>
        <taxon>Actinomycetota</taxon>
        <taxon>Actinomycetes</taxon>
        <taxon>Micrococcales</taxon>
        <taxon>Promicromonosporaceae</taxon>
        <taxon>Isoptericola</taxon>
    </lineage>
</organism>
<proteinExistence type="inferred from homology"/>
<dbReference type="SUPFAM" id="SSF56176">
    <property type="entry name" value="FAD-binding/transporter-associated domain-like"/>
    <property type="match status" value="1"/>
</dbReference>
<dbReference type="PROSITE" id="PS51387">
    <property type="entry name" value="FAD_PCMH"/>
    <property type="match status" value="1"/>
</dbReference>
<comment type="caution">
    <text evidence="7">The sequence shown here is derived from an EMBL/GenBank/DDBJ whole genome shotgun (WGS) entry which is preliminary data.</text>
</comment>
<protein>
    <submittedName>
        <fullName evidence="7">FAD-binding oxidoreductase</fullName>
    </submittedName>
</protein>
<sequence>MSILTWSPTDLRTALDGTAPLVVPDDDGYEDARRVEPGGIEHRPAAIVRPTDTAGVVRALRFAREAGAEVAVRSGGHSVFGLGTRDGVLGLDLRGLDSLDLDVSGRTATAGGGVTAGAYTRAAGAHGLATPFGDTGGVGIGGITLGGGVGLLSRARGMTIDNLLGAEIVTADGEVLQVDDEEHPDLFWAVRGGGGNFGVATRLRFALGEISDVVGGTLLAPATPASVAGIVAAADAAPRELTVILMVMTAPPMPMIPAEWHGRLVLMANLCWSGTTSGADAALAPLRDVVTAAGGALVDGVRTGPYAGLFEGGPPSGTAVATGRTFFADGLDESAAAHLLAELESCDAMMRAAQLRVLGGAVADVAPEATAYAHRGARLLGNVAAVAPTASAAAGYTPWVEALADRLRGGREGVYANFALDGGPDTARAAYPGTTWDRLAAVKRAYDPDNVFRGNVNVLPA</sequence>
<dbReference type="RefSeq" id="WP_225566413.1">
    <property type="nucleotide sequence ID" value="NZ_JAIXCQ010000012.1"/>
</dbReference>
<dbReference type="Gene3D" id="3.30.43.10">
    <property type="entry name" value="Uridine Diphospho-n-acetylenolpyruvylglucosamine Reductase, domain 2"/>
    <property type="match status" value="1"/>
</dbReference>
<dbReference type="InterPro" id="IPR006094">
    <property type="entry name" value="Oxid_FAD_bind_N"/>
</dbReference>
<dbReference type="Pfam" id="PF01565">
    <property type="entry name" value="FAD_binding_4"/>
    <property type="match status" value="1"/>
</dbReference>